<evidence type="ECO:0000313" key="1">
    <source>
        <dbReference type="EMBL" id="RKR12810.1"/>
    </source>
</evidence>
<gene>
    <name evidence="1" type="ORF">CLV91_1517</name>
</gene>
<dbReference type="RefSeq" id="WP_121065836.1">
    <property type="nucleotide sequence ID" value="NZ_RBIQ01000008.1"/>
</dbReference>
<reference evidence="1 2" key="1">
    <citation type="submission" date="2018-10" db="EMBL/GenBank/DDBJ databases">
        <title>Genomic Encyclopedia of Archaeal and Bacterial Type Strains, Phase II (KMG-II): from individual species to whole genera.</title>
        <authorList>
            <person name="Goeker M."/>
        </authorList>
    </citation>
    <scope>NUCLEOTIDE SEQUENCE [LARGE SCALE GENOMIC DNA]</scope>
    <source>
        <strain evidence="1 2">DSM 25230</strain>
    </source>
</reference>
<comment type="caution">
    <text evidence="1">The sequence shown here is derived from an EMBL/GenBank/DDBJ whole genome shotgun (WGS) entry which is preliminary data.</text>
</comment>
<keyword evidence="2" id="KW-1185">Reference proteome</keyword>
<protein>
    <submittedName>
        <fullName evidence="1">Uncharacterized protein</fullName>
    </submittedName>
</protein>
<dbReference type="OrthoDB" id="1436089at2"/>
<dbReference type="EMBL" id="RBIQ01000008">
    <property type="protein sequence ID" value="RKR12810.1"/>
    <property type="molecule type" value="Genomic_DNA"/>
</dbReference>
<organism evidence="1 2">
    <name type="scientific">Maribacter vaceletii</name>
    <dbReference type="NCBI Taxonomy" id="1206816"/>
    <lineage>
        <taxon>Bacteria</taxon>
        <taxon>Pseudomonadati</taxon>
        <taxon>Bacteroidota</taxon>
        <taxon>Flavobacteriia</taxon>
        <taxon>Flavobacteriales</taxon>
        <taxon>Flavobacteriaceae</taxon>
        <taxon>Maribacter</taxon>
    </lineage>
</organism>
<accession>A0A495E7A7</accession>
<dbReference type="Proteomes" id="UP000269412">
    <property type="component" value="Unassembled WGS sequence"/>
</dbReference>
<name>A0A495E7A7_9FLAO</name>
<proteinExistence type="predicted"/>
<dbReference type="AlphaFoldDB" id="A0A495E7A7"/>
<sequence length="116" mass="13783">MEKLKIGDKVYNVKRDGFEDLARYTFSVVEKTTKTLAVLKNGIRLKNDPKISYIMEDVGFSVYRDYATHWHLVSLKAIREAQIENEKIKAIDWFENKNFTNKEKLLIYRKFCELDN</sequence>
<evidence type="ECO:0000313" key="2">
    <source>
        <dbReference type="Proteomes" id="UP000269412"/>
    </source>
</evidence>